<dbReference type="SUPFAM" id="SSF51735">
    <property type="entry name" value="NAD(P)-binding Rossmann-fold domains"/>
    <property type="match status" value="1"/>
</dbReference>
<dbReference type="GO" id="GO:0016491">
    <property type="term" value="F:oxidoreductase activity"/>
    <property type="evidence" value="ECO:0007669"/>
    <property type="project" value="UniProtKB-KW"/>
</dbReference>
<dbReference type="STRING" id="97972.A0A2V1DI84"/>
<reference evidence="2 3" key="1">
    <citation type="journal article" date="2018" name="Sci. Rep.">
        <title>Comparative genomics provides insights into the lifestyle and reveals functional heterogeneity of dark septate endophytic fungi.</title>
        <authorList>
            <person name="Knapp D.G."/>
            <person name="Nemeth J.B."/>
            <person name="Barry K."/>
            <person name="Hainaut M."/>
            <person name="Henrissat B."/>
            <person name="Johnson J."/>
            <person name="Kuo A."/>
            <person name="Lim J.H.P."/>
            <person name="Lipzen A."/>
            <person name="Nolan M."/>
            <person name="Ohm R.A."/>
            <person name="Tamas L."/>
            <person name="Grigoriev I.V."/>
            <person name="Spatafora J.W."/>
            <person name="Nagy L.G."/>
            <person name="Kovacs G.M."/>
        </authorList>
    </citation>
    <scope>NUCLEOTIDE SEQUENCE [LARGE SCALE GENOMIC DNA]</scope>
    <source>
        <strain evidence="2 3">DSE2036</strain>
    </source>
</reference>
<evidence type="ECO:0000313" key="3">
    <source>
        <dbReference type="Proteomes" id="UP000244855"/>
    </source>
</evidence>
<dbReference type="OrthoDB" id="542013at2759"/>
<dbReference type="Proteomes" id="UP000244855">
    <property type="component" value="Unassembled WGS sequence"/>
</dbReference>
<dbReference type="AlphaFoldDB" id="A0A2V1DI84"/>
<dbReference type="InterPro" id="IPR036291">
    <property type="entry name" value="NAD(P)-bd_dom_sf"/>
</dbReference>
<dbReference type="PRINTS" id="PR00081">
    <property type="entry name" value="GDHRDH"/>
</dbReference>
<evidence type="ECO:0000313" key="2">
    <source>
        <dbReference type="EMBL" id="PVH96949.1"/>
    </source>
</evidence>
<evidence type="ECO:0000256" key="1">
    <source>
        <dbReference type="ARBA" id="ARBA00023002"/>
    </source>
</evidence>
<dbReference type="Gene3D" id="3.40.50.720">
    <property type="entry name" value="NAD(P)-binding Rossmann-like Domain"/>
    <property type="match status" value="1"/>
</dbReference>
<dbReference type="PANTHER" id="PTHR43157:SF31">
    <property type="entry name" value="PHOSPHATIDYLINOSITOL-GLYCAN BIOSYNTHESIS CLASS F PROTEIN"/>
    <property type="match status" value="1"/>
</dbReference>
<organism evidence="2 3">
    <name type="scientific">Periconia macrospinosa</name>
    <dbReference type="NCBI Taxonomy" id="97972"/>
    <lineage>
        <taxon>Eukaryota</taxon>
        <taxon>Fungi</taxon>
        <taxon>Dikarya</taxon>
        <taxon>Ascomycota</taxon>
        <taxon>Pezizomycotina</taxon>
        <taxon>Dothideomycetes</taxon>
        <taxon>Pleosporomycetidae</taxon>
        <taxon>Pleosporales</taxon>
        <taxon>Massarineae</taxon>
        <taxon>Periconiaceae</taxon>
        <taxon>Periconia</taxon>
    </lineage>
</organism>
<dbReference type="EMBL" id="KZ805450">
    <property type="protein sequence ID" value="PVH96949.1"/>
    <property type="molecule type" value="Genomic_DNA"/>
</dbReference>
<accession>A0A2V1DI84</accession>
<dbReference type="Pfam" id="PF00106">
    <property type="entry name" value="adh_short"/>
    <property type="match status" value="1"/>
</dbReference>
<sequence>MFSPFWFIHRQLFVTIDKPTASFTGKTVIVTGSNQGLGLEAARWITQLGATRVILACRNVDKGRTAATSIRNSTQCSPETIDVWALDMSSYASVQAFSERVKTELPRLDCLLANAGIMATKYNVTENNEETITTNIVSSFLLGFLIHPKLAETAHKFNTETHLTFPGSELYKVAKFKERKVPEGKIFATLNSKETANMSDRYNVSKLMTILLVEKMGELAPLGKSGVIINAVCPGFCYSGITREYSGFAVSMFHKMFARETEVGSRLLVDVSSASSASHGHYLPDGKIVTLVGMCKGKEGQELKARLWAELSPKLEGIHEGVTKL</sequence>
<proteinExistence type="predicted"/>
<dbReference type="InterPro" id="IPR002347">
    <property type="entry name" value="SDR_fam"/>
</dbReference>
<protein>
    <submittedName>
        <fullName evidence="2">Putative short-chain dehydrogenase</fullName>
    </submittedName>
</protein>
<keyword evidence="1" id="KW-0560">Oxidoreductase</keyword>
<dbReference type="PANTHER" id="PTHR43157">
    <property type="entry name" value="PHOSPHATIDYLINOSITOL-GLYCAN BIOSYNTHESIS CLASS F PROTEIN-RELATED"/>
    <property type="match status" value="1"/>
</dbReference>
<gene>
    <name evidence="2" type="ORF">DM02DRAFT_686627</name>
</gene>
<keyword evidence="3" id="KW-1185">Reference proteome</keyword>
<name>A0A2V1DI84_9PLEO</name>